<dbReference type="AlphaFoldDB" id="A0A3N1NMB9"/>
<organism evidence="15 16">
    <name type="scientific">Marinimicrobium koreense</name>
    <dbReference type="NCBI Taxonomy" id="306545"/>
    <lineage>
        <taxon>Bacteria</taxon>
        <taxon>Pseudomonadati</taxon>
        <taxon>Pseudomonadota</taxon>
        <taxon>Gammaproteobacteria</taxon>
        <taxon>Cellvibrionales</taxon>
        <taxon>Cellvibrionaceae</taxon>
        <taxon>Marinimicrobium</taxon>
    </lineage>
</organism>
<dbReference type="EC" id="2.7.7.80" evidence="9"/>
<dbReference type="GO" id="GO:0005524">
    <property type="term" value="F:ATP binding"/>
    <property type="evidence" value="ECO:0007669"/>
    <property type="project" value="UniProtKB-KW"/>
</dbReference>
<name>A0A3N1NMB9_9GAMM</name>
<keyword evidence="15" id="KW-0548">Nucleotidyltransferase</keyword>
<keyword evidence="5" id="KW-0067">ATP-binding</keyword>
<dbReference type="EMBL" id="RJUK01000001">
    <property type="protein sequence ID" value="ROQ20934.1"/>
    <property type="molecule type" value="Genomic_DNA"/>
</dbReference>
<dbReference type="GO" id="GO:0061605">
    <property type="term" value="F:molybdopterin-synthase adenylyltransferase activity"/>
    <property type="evidence" value="ECO:0007669"/>
    <property type="project" value="UniProtKB-EC"/>
</dbReference>
<comment type="pathway">
    <text evidence="1">Cofactor biosynthesis; molybdopterin biosynthesis.</text>
</comment>
<dbReference type="Proteomes" id="UP000273643">
    <property type="component" value="Unassembled WGS sequence"/>
</dbReference>
<reference evidence="15 16" key="1">
    <citation type="submission" date="2018-11" db="EMBL/GenBank/DDBJ databases">
        <title>Genomic Encyclopedia of Type Strains, Phase IV (KMG-IV): sequencing the most valuable type-strain genomes for metagenomic binning, comparative biology and taxonomic classification.</title>
        <authorList>
            <person name="Goeker M."/>
        </authorList>
    </citation>
    <scope>NUCLEOTIDE SEQUENCE [LARGE SCALE GENOMIC DNA]</scope>
    <source>
        <strain evidence="15 16">DSM 16974</strain>
    </source>
</reference>
<evidence type="ECO:0000256" key="1">
    <source>
        <dbReference type="ARBA" id="ARBA00005046"/>
    </source>
</evidence>
<dbReference type="GO" id="GO:0005829">
    <property type="term" value="C:cytosol"/>
    <property type="evidence" value="ECO:0007669"/>
    <property type="project" value="TreeGrafter"/>
</dbReference>
<comment type="similarity">
    <text evidence="2">Belongs to the HesA/MoeB/ThiF family.</text>
</comment>
<comment type="catalytic activity">
    <reaction evidence="6">
        <text>[molybdopterin-synthase sulfur-carrier protein]-C-terminal Gly-Gly + ATP + H(+) = [molybdopterin-synthase sulfur-carrier protein]-C-terminal Gly-Gly-AMP + diphosphate</text>
        <dbReference type="Rhea" id="RHEA:43616"/>
        <dbReference type="Rhea" id="RHEA-COMP:12159"/>
        <dbReference type="Rhea" id="RHEA-COMP:12202"/>
        <dbReference type="ChEBI" id="CHEBI:15378"/>
        <dbReference type="ChEBI" id="CHEBI:30616"/>
        <dbReference type="ChEBI" id="CHEBI:33019"/>
        <dbReference type="ChEBI" id="CHEBI:90618"/>
        <dbReference type="ChEBI" id="CHEBI:90778"/>
        <dbReference type="EC" id="2.7.7.80"/>
    </reaction>
</comment>
<dbReference type="GO" id="GO:0008641">
    <property type="term" value="F:ubiquitin-like modifier activating enzyme activity"/>
    <property type="evidence" value="ECO:0007669"/>
    <property type="project" value="InterPro"/>
</dbReference>
<protein>
    <recommendedName>
        <fullName evidence="10">Molybdopterin-synthase adenylyltransferase</fullName>
        <ecNumber evidence="9">2.7.7.80</ecNumber>
    </recommendedName>
    <alternativeName>
        <fullName evidence="13">MoaD protein adenylase</fullName>
    </alternativeName>
    <alternativeName>
        <fullName evidence="11">Molybdopterin-converting factor subunit 1 adenylase</fullName>
    </alternativeName>
    <alternativeName>
        <fullName evidence="12">Sulfur carrier protein MoaD adenylyltransferase</fullName>
    </alternativeName>
</protein>
<comment type="subunit">
    <text evidence="8">Homodimer. Forms a stable heterotetrameric complex of 2 MoeB and 2 MoaD during adenylation of MoaD.</text>
</comment>
<dbReference type="Gene3D" id="3.40.50.720">
    <property type="entry name" value="NAD(P)-binding Rossmann-like Domain"/>
    <property type="match status" value="1"/>
</dbReference>
<dbReference type="SUPFAM" id="SSF69572">
    <property type="entry name" value="Activating enzymes of the ubiquitin-like proteins"/>
    <property type="match status" value="1"/>
</dbReference>
<evidence type="ECO:0000313" key="16">
    <source>
        <dbReference type="Proteomes" id="UP000273643"/>
    </source>
</evidence>
<evidence type="ECO:0000256" key="3">
    <source>
        <dbReference type="ARBA" id="ARBA00022679"/>
    </source>
</evidence>
<evidence type="ECO:0000256" key="5">
    <source>
        <dbReference type="ARBA" id="ARBA00022840"/>
    </source>
</evidence>
<comment type="caution">
    <text evidence="15">The sequence shown here is derived from an EMBL/GenBank/DDBJ whole genome shotgun (WGS) entry which is preliminary data.</text>
</comment>
<accession>A0A3N1NMB9</accession>
<dbReference type="PANTHER" id="PTHR10953:SF102">
    <property type="entry name" value="ADENYLYLTRANSFERASE AND SULFURTRANSFERASE MOCS3"/>
    <property type="match status" value="1"/>
</dbReference>
<keyword evidence="16" id="KW-1185">Reference proteome</keyword>
<gene>
    <name evidence="15" type="ORF">EDC38_1553</name>
</gene>
<dbReference type="RefSeq" id="WP_211331108.1">
    <property type="nucleotide sequence ID" value="NZ_RJUK01000001.1"/>
</dbReference>
<evidence type="ECO:0000256" key="4">
    <source>
        <dbReference type="ARBA" id="ARBA00022741"/>
    </source>
</evidence>
<evidence type="ECO:0000256" key="13">
    <source>
        <dbReference type="ARBA" id="ARBA00078531"/>
    </source>
</evidence>
<evidence type="ECO:0000256" key="6">
    <source>
        <dbReference type="ARBA" id="ARBA00052218"/>
    </source>
</evidence>
<dbReference type="PANTHER" id="PTHR10953">
    <property type="entry name" value="UBIQUITIN-ACTIVATING ENZYME E1"/>
    <property type="match status" value="1"/>
</dbReference>
<dbReference type="CDD" id="cd00757">
    <property type="entry name" value="ThiF_MoeB_HesA_family"/>
    <property type="match status" value="1"/>
</dbReference>
<evidence type="ECO:0000256" key="10">
    <source>
        <dbReference type="ARBA" id="ARBA00073635"/>
    </source>
</evidence>
<evidence type="ECO:0000256" key="12">
    <source>
        <dbReference type="ARBA" id="ARBA00075328"/>
    </source>
</evidence>
<dbReference type="NCBIfam" id="NF004281">
    <property type="entry name" value="PRK05690.1"/>
    <property type="match status" value="1"/>
</dbReference>
<proteinExistence type="inferred from homology"/>
<keyword evidence="4" id="KW-0547">Nucleotide-binding</keyword>
<dbReference type="Pfam" id="PF00899">
    <property type="entry name" value="ThiF"/>
    <property type="match status" value="1"/>
</dbReference>
<dbReference type="InterPro" id="IPR000594">
    <property type="entry name" value="ThiF_NAD_FAD-bd"/>
</dbReference>
<feature type="domain" description="THIF-type NAD/FAD binding fold" evidence="14">
    <location>
        <begin position="9"/>
        <end position="244"/>
    </location>
</feature>
<evidence type="ECO:0000259" key="14">
    <source>
        <dbReference type="Pfam" id="PF00899"/>
    </source>
</evidence>
<dbReference type="GO" id="GO:0004792">
    <property type="term" value="F:thiosulfate-cyanide sulfurtransferase activity"/>
    <property type="evidence" value="ECO:0007669"/>
    <property type="project" value="TreeGrafter"/>
</dbReference>
<evidence type="ECO:0000256" key="9">
    <source>
        <dbReference type="ARBA" id="ARBA00066884"/>
    </source>
</evidence>
<evidence type="ECO:0000256" key="11">
    <source>
        <dbReference type="ARBA" id="ARBA00075110"/>
    </source>
</evidence>
<dbReference type="InterPro" id="IPR045886">
    <property type="entry name" value="ThiF/MoeB/HesA"/>
</dbReference>
<evidence type="ECO:0000313" key="15">
    <source>
        <dbReference type="EMBL" id="ROQ20934.1"/>
    </source>
</evidence>
<comment type="function">
    <text evidence="7">Catalyzes the adenylation by ATP of the carboxyl group of the C-terminal glycine of sulfur carrier protein MoaD.</text>
</comment>
<evidence type="ECO:0000256" key="8">
    <source>
        <dbReference type="ARBA" id="ARBA00063809"/>
    </source>
</evidence>
<evidence type="ECO:0000256" key="7">
    <source>
        <dbReference type="ARBA" id="ARBA00055169"/>
    </source>
</evidence>
<keyword evidence="3 15" id="KW-0808">Transferase</keyword>
<evidence type="ECO:0000256" key="2">
    <source>
        <dbReference type="ARBA" id="ARBA00009919"/>
    </source>
</evidence>
<dbReference type="GO" id="GO:0008146">
    <property type="term" value="F:sulfotransferase activity"/>
    <property type="evidence" value="ECO:0007669"/>
    <property type="project" value="TreeGrafter"/>
</dbReference>
<dbReference type="InterPro" id="IPR035985">
    <property type="entry name" value="Ubiquitin-activating_enz"/>
</dbReference>
<sequence>MNDNQLLRYSRHILLPEVDVEGQERLLNARVLIVGLGGLGAPVAMYLAASGVGELWLADHDEVDLSNLQRQIVHTTERVGEPKVRSAAAALQALNPDVRLVPIEEKLSGEALIARVREVDLVIDATDNFSVRYAINEACVATRTPLVSGAAIRLEGQVTVFDSRRDDSPCYRCLYDVSEDEQLNCASSGVLAPLVGVIGSMQALEAVKLLAGVGTSLAGRLLLFDATTSQWRELKLPRDPDCPVCSSVH</sequence>
<dbReference type="FunFam" id="3.40.50.720:FF:000033">
    <property type="entry name" value="Adenylyltransferase and sulfurtransferase MOCS3"/>
    <property type="match status" value="1"/>
</dbReference>